<feature type="region of interest" description="Disordered" evidence="5">
    <location>
        <begin position="364"/>
        <end position="394"/>
    </location>
</feature>
<comment type="caution">
    <text evidence="7">The sequence shown here is derived from an EMBL/GenBank/DDBJ whole genome shotgun (WGS) entry which is preliminary data.</text>
</comment>
<dbReference type="EMBL" id="JAKLMC020000002">
    <property type="protein sequence ID" value="KAK5957641.1"/>
    <property type="molecule type" value="Genomic_DNA"/>
</dbReference>
<keyword evidence="2 4" id="KW-0863">Zinc-finger</keyword>
<dbReference type="AlphaFoldDB" id="A0AAN8FFM1"/>
<dbReference type="GO" id="GO:0008270">
    <property type="term" value="F:zinc ion binding"/>
    <property type="evidence" value="ECO:0007669"/>
    <property type="project" value="UniProtKB-KW"/>
</dbReference>
<dbReference type="PANTHER" id="PTHR23235">
    <property type="entry name" value="KRUEPPEL-LIKE TRANSCRIPTION FACTOR"/>
    <property type="match status" value="1"/>
</dbReference>
<feature type="compositionally biased region" description="Basic and acidic residues" evidence="5">
    <location>
        <begin position="771"/>
        <end position="789"/>
    </location>
</feature>
<evidence type="ECO:0000313" key="8">
    <source>
        <dbReference type="Proteomes" id="UP001316803"/>
    </source>
</evidence>
<evidence type="ECO:0000256" key="3">
    <source>
        <dbReference type="ARBA" id="ARBA00022833"/>
    </source>
</evidence>
<evidence type="ECO:0000259" key="6">
    <source>
        <dbReference type="PROSITE" id="PS50157"/>
    </source>
</evidence>
<dbReference type="Proteomes" id="UP001316803">
    <property type="component" value="Unassembled WGS sequence"/>
</dbReference>
<name>A0AAN8FFM1_9EURO</name>
<feature type="region of interest" description="Disordered" evidence="5">
    <location>
        <begin position="157"/>
        <end position="299"/>
    </location>
</feature>
<feature type="region of interest" description="Disordered" evidence="5">
    <location>
        <begin position="758"/>
        <end position="789"/>
    </location>
</feature>
<dbReference type="InterPro" id="IPR036236">
    <property type="entry name" value="Znf_C2H2_sf"/>
</dbReference>
<evidence type="ECO:0000256" key="2">
    <source>
        <dbReference type="ARBA" id="ARBA00022771"/>
    </source>
</evidence>
<keyword evidence="1" id="KW-0479">Metal-binding</keyword>
<feature type="compositionally biased region" description="Polar residues" evidence="5">
    <location>
        <begin position="224"/>
        <end position="253"/>
    </location>
</feature>
<feature type="compositionally biased region" description="Basic and acidic residues" evidence="5">
    <location>
        <begin position="379"/>
        <end position="391"/>
    </location>
</feature>
<evidence type="ECO:0000313" key="7">
    <source>
        <dbReference type="EMBL" id="KAK5957641.1"/>
    </source>
</evidence>
<feature type="region of interest" description="Disordered" evidence="5">
    <location>
        <begin position="583"/>
        <end position="626"/>
    </location>
</feature>
<dbReference type="SUPFAM" id="SSF57667">
    <property type="entry name" value="beta-beta-alpha zinc fingers"/>
    <property type="match status" value="1"/>
</dbReference>
<dbReference type="PROSITE" id="PS50157">
    <property type="entry name" value="ZINC_FINGER_C2H2_2"/>
    <property type="match status" value="2"/>
</dbReference>
<gene>
    <name evidence="7" type="ORF">OHC33_000829</name>
</gene>
<dbReference type="SMART" id="SM00355">
    <property type="entry name" value="ZnF_C2H2"/>
    <property type="match status" value="2"/>
</dbReference>
<feature type="domain" description="C2H2-type" evidence="6">
    <location>
        <begin position="304"/>
        <end position="331"/>
    </location>
</feature>
<evidence type="ECO:0000256" key="5">
    <source>
        <dbReference type="SAM" id="MobiDB-lite"/>
    </source>
</evidence>
<keyword evidence="8" id="KW-1185">Reference proteome</keyword>
<dbReference type="InterPro" id="IPR013087">
    <property type="entry name" value="Znf_C2H2_type"/>
</dbReference>
<evidence type="ECO:0000256" key="4">
    <source>
        <dbReference type="PROSITE-ProRule" id="PRU00042"/>
    </source>
</evidence>
<proteinExistence type="predicted"/>
<feature type="compositionally biased region" description="Low complexity" evidence="5">
    <location>
        <begin position="260"/>
        <end position="270"/>
    </location>
</feature>
<accession>A0AAN8FFM1</accession>
<sequence length="789" mass="89480">MEWNNTFYIGHSPAGLATDVSAPSFADQSRATLSDKQVHRTQPNLHHNRTFDMERNWWTAQMTRVIFDCIEAEKGNNSLFIRDKSAGLEHIRVQLKDVTDPQIYQTLTKAKIQNKLSKQSCNGGVKESNIKELFLHGRSVLRLWDMQGNVFTKEEIKASRQKHEGQQQPSQKRKASDDQLGSPPKRPRRGASVTAATILSQPAKKKRTLPTESAPVHSKRPKVTQGSNRQKIQTSSSYTTNDAGNDRSSNANTSRDESGDSSSEVDGSQQSEDDRSPEPSPSPLPRTTSNNRHGPRPRPSEIIFVCEHCDEHFTGKASLLNHKTEHVESKPERVTLICDAEDCNAFFRSDEDLQRHLEIHQELDELRTEASATESEEDAERRHEPWKDHSNEQTAAPGEIDIIKLMRYKGCNNHEDVEHIKEEMDDIQRNIFDATLNFLQDSGIDARAPITLNVESYEQPLVDLLTTIFGVGKIVLPAAFEERLRQPDNELQLFEFVTAIIGCATTDWALRPAPQGPMNQGVLKEVSDYLKSKSESLQDNVMEIAVRSYLQKHVKPRVGQVAHSMATEVFHLIRHFLPSTPSSSRQHWPMQHLHSTPTAPQLIPDSDEDNSPPFSPLTQTSPHAHPHAISVWPRRHQKDPQQQFLDALTDSVFQPALNLRLGMEMKGNGSYRFYIPSCDSIFDSKEHLAHEKANNMDIKKPHGDPTTARRDESTSDRRIIVCLMPTVYGRFRESGYRDDPWQEEEMVISKAHVHLYNSPRKETLPASRRGQSSEDSRSATDWVDMLKGR</sequence>
<protein>
    <recommendedName>
        <fullName evidence="6">C2H2-type domain-containing protein</fullName>
    </recommendedName>
</protein>
<keyword evidence="3" id="KW-0862">Zinc</keyword>
<dbReference type="PROSITE" id="PS00028">
    <property type="entry name" value="ZINC_FINGER_C2H2_1"/>
    <property type="match status" value="2"/>
</dbReference>
<evidence type="ECO:0000256" key="1">
    <source>
        <dbReference type="ARBA" id="ARBA00022723"/>
    </source>
</evidence>
<reference evidence="7 8" key="1">
    <citation type="submission" date="2022-12" db="EMBL/GenBank/DDBJ databases">
        <title>Genomic features and morphological characterization of a novel Knufia sp. strain isolated from spacecraft assembly facility.</title>
        <authorList>
            <person name="Teixeira M."/>
            <person name="Chander A.M."/>
            <person name="Stajich J.E."/>
            <person name="Venkateswaran K."/>
        </authorList>
    </citation>
    <scope>NUCLEOTIDE SEQUENCE [LARGE SCALE GENOMIC DNA]</scope>
    <source>
        <strain evidence="7 8">FJI-L2-BK-P2</strain>
    </source>
</reference>
<feature type="domain" description="C2H2-type" evidence="6">
    <location>
        <begin position="336"/>
        <end position="365"/>
    </location>
</feature>
<organism evidence="7 8">
    <name type="scientific">Knufia fluminis</name>
    <dbReference type="NCBI Taxonomy" id="191047"/>
    <lineage>
        <taxon>Eukaryota</taxon>
        <taxon>Fungi</taxon>
        <taxon>Dikarya</taxon>
        <taxon>Ascomycota</taxon>
        <taxon>Pezizomycotina</taxon>
        <taxon>Eurotiomycetes</taxon>
        <taxon>Chaetothyriomycetidae</taxon>
        <taxon>Chaetothyriales</taxon>
        <taxon>Trichomeriaceae</taxon>
        <taxon>Knufia</taxon>
    </lineage>
</organism>
<dbReference type="Gene3D" id="3.30.160.60">
    <property type="entry name" value="Classic Zinc Finger"/>
    <property type="match status" value="1"/>
</dbReference>